<comment type="caution">
    <text evidence="2">The sequence shown here is derived from an EMBL/GenBank/DDBJ whole genome shotgun (WGS) entry which is preliminary data.</text>
</comment>
<evidence type="ECO:0000313" key="3">
    <source>
        <dbReference type="Proteomes" id="UP001597374"/>
    </source>
</evidence>
<protein>
    <submittedName>
        <fullName evidence="2">HTH domain-containing protein</fullName>
    </submittedName>
</protein>
<dbReference type="InterPro" id="IPR036390">
    <property type="entry name" value="WH_DNA-bd_sf"/>
</dbReference>
<dbReference type="Gene3D" id="1.10.10.10">
    <property type="entry name" value="Winged helix-like DNA-binding domain superfamily/Winged helix DNA-binding domain"/>
    <property type="match status" value="1"/>
</dbReference>
<dbReference type="SUPFAM" id="SSF46785">
    <property type="entry name" value="Winged helix' DNA-binding domain"/>
    <property type="match status" value="1"/>
</dbReference>
<name>A0ABW5CTR3_9BACT</name>
<accession>A0ABW5CTR3</accession>
<gene>
    <name evidence="2" type="ORF">ACFSKP_01825</name>
</gene>
<dbReference type="CDD" id="cd00090">
    <property type="entry name" value="HTH_ARSR"/>
    <property type="match status" value="1"/>
</dbReference>
<dbReference type="InterPro" id="IPR011991">
    <property type="entry name" value="ArsR-like_HTH"/>
</dbReference>
<dbReference type="Proteomes" id="UP001597374">
    <property type="component" value="Unassembled WGS sequence"/>
</dbReference>
<feature type="domain" description="Helix-turn-helix type 11" evidence="1">
    <location>
        <begin position="13"/>
        <end position="60"/>
    </location>
</feature>
<dbReference type="EMBL" id="JBHUIM010000001">
    <property type="protein sequence ID" value="MFD2244972.1"/>
    <property type="molecule type" value="Genomic_DNA"/>
</dbReference>
<evidence type="ECO:0000313" key="2">
    <source>
        <dbReference type="EMBL" id="MFD2244972.1"/>
    </source>
</evidence>
<reference evidence="3" key="1">
    <citation type="journal article" date="2019" name="Int. J. Syst. Evol. Microbiol.">
        <title>The Global Catalogue of Microorganisms (GCM) 10K type strain sequencing project: providing services to taxonomists for standard genome sequencing and annotation.</title>
        <authorList>
            <consortium name="The Broad Institute Genomics Platform"/>
            <consortium name="The Broad Institute Genome Sequencing Center for Infectious Disease"/>
            <person name="Wu L."/>
            <person name="Ma J."/>
        </authorList>
    </citation>
    <scope>NUCLEOTIDE SEQUENCE [LARGE SCALE GENOMIC DNA]</scope>
    <source>
        <strain evidence="3">CGMCC 4.1782</strain>
    </source>
</reference>
<dbReference type="InterPro" id="IPR013196">
    <property type="entry name" value="HTH_11"/>
</dbReference>
<evidence type="ECO:0000259" key="1">
    <source>
        <dbReference type="Pfam" id="PF08279"/>
    </source>
</evidence>
<dbReference type="RefSeq" id="WP_250429655.1">
    <property type="nucleotide sequence ID" value="NZ_JALPRR010000002.1"/>
</dbReference>
<dbReference type="InterPro" id="IPR036388">
    <property type="entry name" value="WH-like_DNA-bd_sf"/>
</dbReference>
<dbReference type="Pfam" id="PF08279">
    <property type="entry name" value="HTH_11"/>
    <property type="match status" value="1"/>
</dbReference>
<proteinExistence type="predicted"/>
<organism evidence="2 3">
    <name type="scientific">Pontibacter ruber</name>
    <dbReference type="NCBI Taxonomy" id="1343895"/>
    <lineage>
        <taxon>Bacteria</taxon>
        <taxon>Pseudomonadati</taxon>
        <taxon>Bacteroidota</taxon>
        <taxon>Cytophagia</taxon>
        <taxon>Cytophagales</taxon>
        <taxon>Hymenobacteraceae</taxon>
        <taxon>Pontibacter</taxon>
    </lineage>
</organism>
<keyword evidence="3" id="KW-1185">Reference proteome</keyword>
<sequence length="106" mass="12434">MNFRKYIERIKYLDELIRKEKTGTPEELASRLGISRAQLYNIIDEMKAEGLVINYTRKRGTFYYTSNKKLEIAFSMRVVSEEENLKIFGGIIYSSPIFIDGRKLVL</sequence>